<evidence type="ECO:0000313" key="9">
    <source>
        <dbReference type="Proteomes" id="UP000002812"/>
    </source>
</evidence>
<feature type="binding site" evidence="4">
    <location>
        <position position="96"/>
    </location>
    <ligand>
        <name>Mn(2+)</name>
        <dbReference type="ChEBI" id="CHEBI:29035"/>
        <label>1</label>
    </ligand>
</feature>
<dbReference type="InterPro" id="IPR020855">
    <property type="entry name" value="Ureohydrolase_Mn_BS"/>
</dbReference>
<evidence type="ECO:0000256" key="4">
    <source>
        <dbReference type="PIRSR" id="PIRSR036979-1"/>
    </source>
</evidence>
<keyword evidence="2 6" id="KW-0378">Hydrolase</keyword>
<feature type="binding site" evidence="4">
    <location>
        <position position="65"/>
    </location>
    <ligand>
        <name>Mn(2+)</name>
        <dbReference type="ChEBI" id="CHEBI:29035"/>
        <label>1</label>
    </ligand>
</feature>
<dbReference type="PANTHER" id="PTHR43782:SF3">
    <property type="entry name" value="ARGINASE"/>
    <property type="match status" value="1"/>
</dbReference>
<gene>
    <name evidence="8" type="ORF">Ao3042_11678</name>
</gene>
<feature type="region of interest" description="Disordered" evidence="7">
    <location>
        <begin position="1"/>
        <end position="21"/>
    </location>
</feature>
<dbReference type="InterPro" id="IPR006035">
    <property type="entry name" value="Ureohydrolase"/>
</dbReference>
<evidence type="ECO:0000256" key="5">
    <source>
        <dbReference type="PROSITE-ProRule" id="PRU00742"/>
    </source>
</evidence>
<evidence type="ECO:0000256" key="3">
    <source>
        <dbReference type="ARBA" id="ARBA00023211"/>
    </source>
</evidence>
<keyword evidence="3 4" id="KW-0464">Manganese</keyword>
<name>I8U8M6_ASPO3</name>
<proteinExistence type="inferred from homology"/>
<comment type="caution">
    <text evidence="8">The sequence shown here is derived from an EMBL/GenBank/DDBJ whole genome shotgun (WGS) entry which is preliminary data.</text>
</comment>
<dbReference type="PANTHER" id="PTHR43782">
    <property type="entry name" value="ARGINASE"/>
    <property type="match status" value="1"/>
</dbReference>
<dbReference type="GO" id="GO:0030145">
    <property type="term" value="F:manganese ion binding"/>
    <property type="evidence" value="ECO:0007669"/>
    <property type="project" value="TreeGrafter"/>
</dbReference>
<feature type="binding site" evidence="4">
    <location>
        <position position="173"/>
    </location>
    <ligand>
        <name>Mn(2+)</name>
        <dbReference type="ChEBI" id="CHEBI:29035"/>
        <label>1</label>
    </ligand>
</feature>
<dbReference type="GO" id="GO:0005634">
    <property type="term" value="C:nucleus"/>
    <property type="evidence" value="ECO:0007669"/>
    <property type="project" value="TreeGrafter"/>
</dbReference>
<dbReference type="PROSITE" id="PS01053">
    <property type="entry name" value="ARGINASE_1"/>
    <property type="match status" value="1"/>
</dbReference>
<reference evidence="9" key="2">
    <citation type="submission" date="2012-06" db="EMBL/GenBank/DDBJ databases">
        <title>Comparative genomic analyses of Aspergillus oryzae 3.042 and A. oryzae RIB40 for soy-sauce fermentation.</title>
        <authorList>
            <person name="Zhao G."/>
            <person name="Hou L."/>
            <person name="Wang C."/>
            <person name="Cao X."/>
        </authorList>
    </citation>
    <scope>NUCLEOTIDE SEQUENCE [LARGE SCALE GENOMIC DNA]</scope>
    <source>
        <strain evidence="9">3.042</strain>
    </source>
</reference>
<evidence type="ECO:0000256" key="2">
    <source>
        <dbReference type="ARBA" id="ARBA00022801"/>
    </source>
</evidence>
<dbReference type="AlphaFoldDB" id="I8U8M6"/>
<dbReference type="SUPFAM" id="SSF52768">
    <property type="entry name" value="Arginase/deacetylase"/>
    <property type="match status" value="1"/>
</dbReference>
<feature type="binding site" evidence="4">
    <location>
        <position position="175"/>
    </location>
    <ligand>
        <name>Mn(2+)</name>
        <dbReference type="ChEBI" id="CHEBI:29035"/>
        <label>1</label>
    </ligand>
</feature>
<feature type="binding site" evidence="4">
    <location>
        <position position="94"/>
    </location>
    <ligand>
        <name>Mn(2+)</name>
        <dbReference type="ChEBI" id="CHEBI:29035"/>
        <label>1</label>
    </ligand>
</feature>
<protein>
    <submittedName>
        <fullName evidence="8">Arginase</fullName>
    </submittedName>
</protein>
<comment type="similarity">
    <text evidence="5 6">Belongs to the arginase family.</text>
</comment>
<keyword evidence="1 4" id="KW-0479">Metal-binding</keyword>
<evidence type="ECO:0000256" key="1">
    <source>
        <dbReference type="ARBA" id="ARBA00022723"/>
    </source>
</evidence>
<dbReference type="PROSITE" id="PS51409">
    <property type="entry name" value="ARGINASE_2"/>
    <property type="match status" value="1"/>
</dbReference>
<sequence length="227" mass="25391">MVWPRNGAQGGPDHTEPYPRPDHILDDFEGMKKPHTVNKATKRIYELVHNQEQEGKFVLILCGDHSFGISTVSGVAKAMREKHSCRRIGEVWIDAHADIDILETSSSGRIHGMPVERNLINLQKFVYIGLRDIGDPEKDIIARHGVEAFYTDVVREHGIQKVMDSTPLHVSFDIDSLNPEWAPSTVFPVAPGLTRDECVYIAQRLSDTGSLVAMDLAEINPQIESSK</sequence>
<organism evidence="8 9">
    <name type="scientific">Aspergillus oryzae (strain 3.042)</name>
    <name type="common">Yellow koji mold</name>
    <dbReference type="NCBI Taxonomy" id="1160506"/>
    <lineage>
        <taxon>Eukaryota</taxon>
        <taxon>Fungi</taxon>
        <taxon>Dikarya</taxon>
        <taxon>Ascomycota</taxon>
        <taxon>Pezizomycotina</taxon>
        <taxon>Eurotiomycetes</taxon>
        <taxon>Eurotiomycetidae</taxon>
        <taxon>Eurotiales</taxon>
        <taxon>Aspergillaceae</taxon>
        <taxon>Aspergillus</taxon>
        <taxon>Aspergillus subgen. Circumdati</taxon>
    </lineage>
</organism>
<comment type="cofactor">
    <cofactor evidence="4">
        <name>Mn(2+)</name>
        <dbReference type="ChEBI" id="CHEBI:29035"/>
    </cofactor>
    <text evidence="4">Binds 2 manganese ions per subunit.</text>
</comment>
<dbReference type="GO" id="GO:0004053">
    <property type="term" value="F:arginase activity"/>
    <property type="evidence" value="ECO:0007669"/>
    <property type="project" value="UniProtKB-ARBA"/>
</dbReference>
<dbReference type="EMBL" id="AKHY01000038">
    <property type="protein sequence ID" value="EIT83098.1"/>
    <property type="molecule type" value="Genomic_DNA"/>
</dbReference>
<evidence type="ECO:0000256" key="7">
    <source>
        <dbReference type="SAM" id="MobiDB-lite"/>
    </source>
</evidence>
<reference evidence="8 9" key="1">
    <citation type="journal article" date="2012" name="Eukaryot. Cell">
        <title>Draft genome sequence of Aspergillus oryzae strain 3.042.</title>
        <authorList>
            <person name="Zhao G."/>
            <person name="Yao Y."/>
            <person name="Qi W."/>
            <person name="Wang C."/>
            <person name="Hou L."/>
            <person name="Zeng B."/>
            <person name="Cao X."/>
        </authorList>
    </citation>
    <scope>NUCLEOTIDE SEQUENCE [LARGE SCALE GENOMIC DNA]</scope>
    <source>
        <strain evidence="8 9">3.042</strain>
    </source>
</reference>
<dbReference type="InterPro" id="IPR023696">
    <property type="entry name" value="Ureohydrolase_dom_sf"/>
</dbReference>
<dbReference type="OrthoDB" id="9992747at2759"/>
<dbReference type="Proteomes" id="UP000002812">
    <property type="component" value="Unassembled WGS sequence"/>
</dbReference>
<dbReference type="PIRSF" id="PIRSF036979">
    <property type="entry name" value="Arginase"/>
    <property type="match status" value="1"/>
</dbReference>
<dbReference type="HOGENOM" id="CLU_039478_6_0_1"/>
<feature type="binding site" evidence="4">
    <location>
        <position position="98"/>
    </location>
    <ligand>
        <name>Mn(2+)</name>
        <dbReference type="ChEBI" id="CHEBI:29035"/>
        <label>1</label>
    </ligand>
</feature>
<accession>I8U8M6</accession>
<dbReference type="Gene3D" id="3.40.800.10">
    <property type="entry name" value="Ureohydrolase domain"/>
    <property type="match status" value="1"/>
</dbReference>
<evidence type="ECO:0000256" key="6">
    <source>
        <dbReference type="RuleBase" id="RU003684"/>
    </source>
</evidence>
<dbReference type="Pfam" id="PF00491">
    <property type="entry name" value="Arginase"/>
    <property type="match status" value="1"/>
</dbReference>
<dbReference type="GO" id="GO:0005829">
    <property type="term" value="C:cytosol"/>
    <property type="evidence" value="ECO:0007669"/>
    <property type="project" value="TreeGrafter"/>
</dbReference>
<evidence type="ECO:0000313" key="8">
    <source>
        <dbReference type="EMBL" id="EIT83098.1"/>
    </source>
</evidence>